<evidence type="ECO:0000256" key="3">
    <source>
        <dbReference type="ARBA" id="ARBA00022676"/>
    </source>
</evidence>
<dbReference type="Gene3D" id="3.40.710.10">
    <property type="entry name" value="DD-peptidase/beta-lactamase superfamily"/>
    <property type="match status" value="1"/>
</dbReference>
<keyword evidence="6" id="KW-0511">Multifunctional enzyme</keyword>
<dbReference type="GO" id="GO:0006508">
    <property type="term" value="P:proteolysis"/>
    <property type="evidence" value="ECO:0007669"/>
    <property type="project" value="UniProtKB-KW"/>
</dbReference>
<feature type="region of interest" description="Disordered" evidence="9">
    <location>
        <begin position="770"/>
        <end position="820"/>
    </location>
</feature>
<dbReference type="KEGG" id="rfs:C1I64_11800"/>
<comment type="catalytic activity">
    <reaction evidence="7">
        <text>Preferential cleavage: (Ac)2-L-Lys-D-Ala-|-D-Ala. Also transpeptidation of peptidyl-alanyl moieties that are N-acyl substituents of D-alanine.</text>
        <dbReference type="EC" id="3.4.16.4"/>
    </reaction>
</comment>
<proteinExistence type="predicted"/>
<dbReference type="Pfam" id="PF00912">
    <property type="entry name" value="Transgly"/>
    <property type="match status" value="1"/>
</dbReference>
<dbReference type="InterPro" id="IPR012338">
    <property type="entry name" value="Beta-lactam/transpept-like"/>
</dbReference>
<dbReference type="GO" id="GO:0030288">
    <property type="term" value="C:outer membrane-bounded periplasmic space"/>
    <property type="evidence" value="ECO:0007669"/>
    <property type="project" value="TreeGrafter"/>
</dbReference>
<keyword evidence="5" id="KW-0378">Hydrolase</keyword>
<comment type="catalytic activity">
    <reaction evidence="8">
        <text>[GlcNAc-(1-&gt;4)-Mur2Ac(oyl-L-Ala-gamma-D-Glu-L-Lys-D-Ala-D-Ala)](n)-di-trans,octa-cis-undecaprenyl diphosphate + beta-D-GlcNAc-(1-&gt;4)-Mur2Ac(oyl-L-Ala-gamma-D-Glu-L-Lys-D-Ala-D-Ala)-di-trans,octa-cis-undecaprenyl diphosphate = [GlcNAc-(1-&gt;4)-Mur2Ac(oyl-L-Ala-gamma-D-Glu-L-Lys-D-Ala-D-Ala)](n+1)-di-trans,octa-cis-undecaprenyl diphosphate + di-trans,octa-cis-undecaprenyl diphosphate + H(+)</text>
        <dbReference type="Rhea" id="RHEA:23708"/>
        <dbReference type="Rhea" id="RHEA-COMP:9602"/>
        <dbReference type="Rhea" id="RHEA-COMP:9603"/>
        <dbReference type="ChEBI" id="CHEBI:15378"/>
        <dbReference type="ChEBI" id="CHEBI:58405"/>
        <dbReference type="ChEBI" id="CHEBI:60033"/>
        <dbReference type="ChEBI" id="CHEBI:78435"/>
        <dbReference type="EC" id="2.4.99.28"/>
    </reaction>
</comment>
<dbReference type="InterPro" id="IPR001264">
    <property type="entry name" value="Glyco_trans_51"/>
</dbReference>
<evidence type="ECO:0000313" key="11">
    <source>
        <dbReference type="EMBL" id="AZZ52657.1"/>
    </source>
</evidence>
<dbReference type="GO" id="GO:0008658">
    <property type="term" value="F:penicillin binding"/>
    <property type="evidence" value="ECO:0007669"/>
    <property type="project" value="InterPro"/>
</dbReference>
<dbReference type="Gene3D" id="1.10.3810.10">
    <property type="entry name" value="Biosynthetic peptidoglycan transglycosylase-like"/>
    <property type="match status" value="1"/>
</dbReference>
<dbReference type="EMBL" id="CP028137">
    <property type="protein sequence ID" value="AZZ52657.1"/>
    <property type="molecule type" value="Genomic_DNA"/>
</dbReference>
<dbReference type="Pfam" id="PF00905">
    <property type="entry name" value="Transpeptidase"/>
    <property type="match status" value="1"/>
</dbReference>
<dbReference type="SUPFAM" id="SSF53955">
    <property type="entry name" value="Lysozyme-like"/>
    <property type="match status" value="1"/>
</dbReference>
<evidence type="ECO:0000256" key="5">
    <source>
        <dbReference type="ARBA" id="ARBA00022801"/>
    </source>
</evidence>
<dbReference type="Proteomes" id="UP000285317">
    <property type="component" value="Chromosome"/>
</dbReference>
<evidence type="ECO:0000256" key="7">
    <source>
        <dbReference type="ARBA" id="ARBA00034000"/>
    </source>
</evidence>
<keyword evidence="2" id="KW-0645">Protease</keyword>
<dbReference type="InterPro" id="IPR023346">
    <property type="entry name" value="Lysozyme-like_dom_sf"/>
</dbReference>
<evidence type="ECO:0000256" key="9">
    <source>
        <dbReference type="SAM" id="MobiDB-lite"/>
    </source>
</evidence>
<evidence type="ECO:0000256" key="2">
    <source>
        <dbReference type="ARBA" id="ARBA00022670"/>
    </source>
</evidence>
<name>A0A3T0T1Y9_9MICO</name>
<evidence type="ECO:0000313" key="12">
    <source>
        <dbReference type="Proteomes" id="UP000285317"/>
    </source>
</evidence>
<feature type="region of interest" description="Disordered" evidence="9">
    <location>
        <begin position="1"/>
        <end position="24"/>
    </location>
</feature>
<dbReference type="InterPro" id="IPR001460">
    <property type="entry name" value="PCN-bd_Tpept"/>
</dbReference>
<reference evidence="11 12" key="1">
    <citation type="submission" date="2018-03" db="EMBL/GenBank/DDBJ databases">
        <title>Bacteriophage NCPPB3778 and a type I-E CRISPR drive the evolution of the US Biological Select Agent, Rathayibacter toxicus.</title>
        <authorList>
            <person name="Davis E.W.II."/>
            <person name="Tabima J.F."/>
            <person name="Weisberg A.J."/>
            <person name="Dantas Lopes L."/>
            <person name="Wiseman M.S."/>
            <person name="Wiseman M.S."/>
            <person name="Pupko T."/>
            <person name="Belcher M.S."/>
            <person name="Sechler A.J."/>
            <person name="Tancos M.A."/>
            <person name="Schroeder B.K."/>
            <person name="Murray T.D."/>
            <person name="Luster D.G."/>
            <person name="Schneider W.L."/>
            <person name="Rogers E."/>
            <person name="Andreote F.D."/>
            <person name="Grunwald N.J."/>
            <person name="Putnam M.L."/>
            <person name="Chang J.H."/>
        </authorList>
    </citation>
    <scope>NUCLEOTIDE SEQUENCE [LARGE SCALE GENOMIC DNA]</scope>
    <source>
        <strain evidence="11 12">DSM 15932</strain>
    </source>
</reference>
<dbReference type="InterPro" id="IPR050396">
    <property type="entry name" value="Glycosyltr_51/Transpeptidase"/>
</dbReference>
<dbReference type="PROSITE" id="PS51178">
    <property type="entry name" value="PASTA"/>
    <property type="match status" value="2"/>
</dbReference>
<keyword evidence="1" id="KW-0121">Carboxypeptidase</keyword>
<dbReference type="GO" id="GO:0009002">
    <property type="term" value="F:serine-type D-Ala-D-Ala carboxypeptidase activity"/>
    <property type="evidence" value="ECO:0007669"/>
    <property type="project" value="UniProtKB-EC"/>
</dbReference>
<accession>A0A3T0T1Y9</accession>
<feature type="domain" description="PASTA" evidence="10">
    <location>
        <begin position="820"/>
        <end position="886"/>
    </location>
</feature>
<sequence>MGVRGVGGGRRDDRGLPEGEGLASDSRTTGGVIKAVVGFLGMSVVAGVLVTATVTPAVAIAGVAANQSIGVFDGLPEYLEVDKLSEKSNIYATRADGSPQLLASFYVENRIEVPLDQISQFAKDAAVSGEDPRFYEHGGVDLPGTLRAVAQTYVLGNDTQGGSSITQQYVKNVLVEKAVRNITDEAERAAAIDAATRTSPERKLREMKLAIGLEKEYSKDQILQGYLNIAFFGGTTYGIETAANYYYNTTAANLTVAQAASLIAIVNNPAVLRLDQPDNPDNGAANGYLRNKDRRDYIIGKMLEEGKISQEDHDAAVASPIEPQITEPSTGCSTAGDAGYFCDYVTNILKNDKTFGDDEDTRWTNFRRGGLDVYTTLDVDLQNAAVAAVNAQVPQTWNFDVGAVSVSVEVGSGRVLAMTQNKKYSQDPDVLAADPSYSAINLSTDQAYGGSSGIQPGSTYKLFTLVEWLKEGHSINESVDGTRKAIWGSFEDSCAPGGTNYAGTTSAKNDEGGNGQVGTAVDFTKTSLNTGFVGMARELDLCAIRNTAADMGVKRGNGEELEHNPSSVLGTNYVSPLSMAGAFATIASGGSTCDSIAIDKIVDATGAEQPVPAANCRQSIDRNVAATAAIALQSTFSGGGTAFQSRTGDGVPLIGKTGTTDDAMATWMTGASTRVATAVGVFNIKGDANLRLGRFSFDSGSAATARHRIWPVVMRAADARYGGTAFPEADGSLQVVPRVNVPDVTGLSVGDARAKLESAGFSVSEGAAEANSAASGTVVRQSPSGTATRGTTVTIIPSSGPAPAPAPTADPAAPTAPAAGQQTVPNVVGQDLETAKAAFASAGFSKITLSCTENGNAPDAGQVTGQDPAGGTGVSPDATLRVAITAKKCP</sequence>
<dbReference type="PANTHER" id="PTHR32282">
    <property type="entry name" value="BINDING PROTEIN TRANSPEPTIDASE, PUTATIVE-RELATED"/>
    <property type="match status" value="1"/>
</dbReference>
<keyword evidence="4" id="KW-0808">Transferase</keyword>
<evidence type="ECO:0000259" key="10">
    <source>
        <dbReference type="PROSITE" id="PS51178"/>
    </source>
</evidence>
<dbReference type="InterPro" id="IPR005543">
    <property type="entry name" value="PASTA_dom"/>
</dbReference>
<dbReference type="Pfam" id="PF03793">
    <property type="entry name" value="PASTA"/>
    <property type="match status" value="2"/>
</dbReference>
<feature type="domain" description="PASTA" evidence="10">
    <location>
        <begin position="735"/>
        <end position="799"/>
    </location>
</feature>
<dbReference type="Gene3D" id="3.30.10.20">
    <property type="match status" value="2"/>
</dbReference>
<feature type="compositionally biased region" description="Low complexity" evidence="9">
    <location>
        <begin position="809"/>
        <end position="819"/>
    </location>
</feature>
<evidence type="ECO:0000256" key="6">
    <source>
        <dbReference type="ARBA" id="ARBA00023268"/>
    </source>
</evidence>
<dbReference type="AlphaFoldDB" id="A0A3T0T1Y9"/>
<dbReference type="PANTHER" id="PTHR32282:SF33">
    <property type="entry name" value="PEPTIDOGLYCAN GLYCOSYLTRANSFERASE"/>
    <property type="match status" value="1"/>
</dbReference>
<protein>
    <submittedName>
        <fullName evidence="11">Penicillin-binding protein</fullName>
    </submittedName>
</protein>
<dbReference type="CDD" id="cd06577">
    <property type="entry name" value="PASTA_pknB"/>
    <property type="match status" value="2"/>
</dbReference>
<dbReference type="SMART" id="SM00740">
    <property type="entry name" value="PASTA"/>
    <property type="match status" value="2"/>
</dbReference>
<evidence type="ECO:0000256" key="4">
    <source>
        <dbReference type="ARBA" id="ARBA00022679"/>
    </source>
</evidence>
<dbReference type="GO" id="GO:0009252">
    <property type="term" value="P:peptidoglycan biosynthetic process"/>
    <property type="evidence" value="ECO:0007669"/>
    <property type="project" value="TreeGrafter"/>
</dbReference>
<dbReference type="SUPFAM" id="SSF56601">
    <property type="entry name" value="beta-lactamase/transpeptidase-like"/>
    <property type="match status" value="1"/>
</dbReference>
<gene>
    <name evidence="11" type="ORF">C1I64_11800</name>
</gene>
<evidence type="ECO:0000256" key="8">
    <source>
        <dbReference type="ARBA" id="ARBA00049902"/>
    </source>
</evidence>
<organism evidence="11 12">
    <name type="scientific">Rathayibacter festucae DSM 15932</name>
    <dbReference type="NCBI Taxonomy" id="1328866"/>
    <lineage>
        <taxon>Bacteria</taxon>
        <taxon>Bacillati</taxon>
        <taxon>Actinomycetota</taxon>
        <taxon>Actinomycetes</taxon>
        <taxon>Micrococcales</taxon>
        <taxon>Microbacteriaceae</taxon>
        <taxon>Rathayibacter</taxon>
    </lineage>
</organism>
<keyword evidence="3" id="KW-0328">Glycosyltransferase</keyword>
<feature type="compositionally biased region" description="Polar residues" evidence="9">
    <location>
        <begin position="778"/>
        <end position="797"/>
    </location>
</feature>
<dbReference type="InterPro" id="IPR036950">
    <property type="entry name" value="PBP_transglycosylase"/>
</dbReference>
<dbReference type="GO" id="GO:0008955">
    <property type="term" value="F:peptidoglycan glycosyltransferase activity"/>
    <property type="evidence" value="ECO:0007669"/>
    <property type="project" value="UniProtKB-EC"/>
</dbReference>
<evidence type="ECO:0000256" key="1">
    <source>
        <dbReference type="ARBA" id="ARBA00022645"/>
    </source>
</evidence>